<dbReference type="InterPro" id="IPR001810">
    <property type="entry name" value="F-box_dom"/>
</dbReference>
<dbReference type="SMART" id="SM00256">
    <property type="entry name" value="FBOX"/>
    <property type="match status" value="1"/>
</dbReference>
<dbReference type="Gene3D" id="1.20.1280.50">
    <property type="match status" value="1"/>
</dbReference>
<reference evidence="2" key="1">
    <citation type="submission" date="2024-10" db="EMBL/GenBank/DDBJ databases">
        <authorList>
            <person name="Ryan C."/>
        </authorList>
    </citation>
    <scope>NUCLEOTIDE SEQUENCE [LARGE SCALE GENOMIC DNA]</scope>
</reference>
<sequence>MGPVRRRRRRKKPADDLSLGNDGVLPVEILYEVLLRLPANATCRLRLVCRSWRSLTSDPVFTQAHSSRHPLLAGVSDHEVRVVDLLSGDTVRRMAPAERPRYGMNSQLDVVCVSAMSTHERSSLLNPATGEVITTFLPGSRERGEEIMSPFLLGHIPSTGELKVFYSHMRSDRDGFLVQTCYVATLIGSGGSRRWRATPRPPVLISSWPQDSVVIAGVAYILSSLQYSQRDLHTDLEPDAMAVYNLAKEEWKPAPLRGPLSSRLDAAADEKKLVYHEHRDDVRLAVMDGCLVTVHHNRCQDCLMDLWFLVDMDIDKGLWTKRYSVQCAGPCEMYASTSSSSYPLLVLDDGRIATWEERTGVVRVYDPRTSKWDDIATLENYFSVNIYRGNLLCPGLQS</sequence>
<dbReference type="EMBL" id="OZ075118">
    <property type="protein sequence ID" value="CAL5089134.1"/>
    <property type="molecule type" value="Genomic_DNA"/>
</dbReference>
<dbReference type="AlphaFoldDB" id="A0ABC9G8H0"/>
<dbReference type="Pfam" id="PF12937">
    <property type="entry name" value="F-box-like"/>
    <property type="match status" value="1"/>
</dbReference>
<organism evidence="2 3">
    <name type="scientific">Urochloa decumbens</name>
    <dbReference type="NCBI Taxonomy" id="240449"/>
    <lineage>
        <taxon>Eukaryota</taxon>
        <taxon>Viridiplantae</taxon>
        <taxon>Streptophyta</taxon>
        <taxon>Embryophyta</taxon>
        <taxon>Tracheophyta</taxon>
        <taxon>Spermatophyta</taxon>
        <taxon>Magnoliopsida</taxon>
        <taxon>Liliopsida</taxon>
        <taxon>Poales</taxon>
        <taxon>Poaceae</taxon>
        <taxon>PACMAD clade</taxon>
        <taxon>Panicoideae</taxon>
        <taxon>Panicodae</taxon>
        <taxon>Paniceae</taxon>
        <taxon>Melinidinae</taxon>
        <taxon>Urochloa</taxon>
    </lineage>
</organism>
<dbReference type="PANTHER" id="PTHR31111:SF133">
    <property type="entry name" value="OS07G0196600 PROTEIN"/>
    <property type="match status" value="1"/>
</dbReference>
<dbReference type="Gene3D" id="2.120.10.80">
    <property type="entry name" value="Kelch-type beta propeller"/>
    <property type="match status" value="1"/>
</dbReference>
<evidence type="ECO:0000313" key="2">
    <source>
        <dbReference type="EMBL" id="CAL5089134.1"/>
    </source>
</evidence>
<dbReference type="CDD" id="cd22157">
    <property type="entry name" value="F-box_AtFBW1-like"/>
    <property type="match status" value="1"/>
</dbReference>
<dbReference type="SUPFAM" id="SSF50965">
    <property type="entry name" value="Galactose oxidase, central domain"/>
    <property type="match status" value="1"/>
</dbReference>
<name>A0ABC9G8H0_9POAL</name>
<dbReference type="InterPro" id="IPR036047">
    <property type="entry name" value="F-box-like_dom_sf"/>
</dbReference>
<dbReference type="InterPro" id="IPR015915">
    <property type="entry name" value="Kelch-typ_b-propeller"/>
</dbReference>
<gene>
    <name evidence="2" type="ORF">URODEC1_LOCUS113197</name>
</gene>
<dbReference type="InterPro" id="IPR011043">
    <property type="entry name" value="Gal_Oxase/kelch_b-propeller"/>
</dbReference>
<evidence type="ECO:0000259" key="1">
    <source>
        <dbReference type="PROSITE" id="PS50181"/>
    </source>
</evidence>
<dbReference type="PROSITE" id="PS50181">
    <property type="entry name" value="FBOX"/>
    <property type="match status" value="1"/>
</dbReference>
<evidence type="ECO:0000313" key="3">
    <source>
        <dbReference type="Proteomes" id="UP001497457"/>
    </source>
</evidence>
<proteinExistence type="predicted"/>
<keyword evidence="3" id="KW-1185">Reference proteome</keyword>
<dbReference type="Proteomes" id="UP001497457">
    <property type="component" value="Chromosome 8b"/>
</dbReference>
<dbReference type="SUPFAM" id="SSF81383">
    <property type="entry name" value="F-box domain"/>
    <property type="match status" value="1"/>
</dbReference>
<protein>
    <recommendedName>
        <fullName evidence="1">F-box domain-containing protein</fullName>
    </recommendedName>
</protein>
<accession>A0ABC9G8H0</accession>
<feature type="domain" description="F-box" evidence="1">
    <location>
        <begin position="25"/>
        <end position="64"/>
    </location>
</feature>
<dbReference type="PANTHER" id="PTHR31111">
    <property type="entry name" value="BNAA05G37150D PROTEIN-RELATED"/>
    <property type="match status" value="1"/>
</dbReference>